<accession>A0A381TRU1</accession>
<evidence type="ECO:0000313" key="2">
    <source>
        <dbReference type="EMBL" id="SVA18765.1"/>
    </source>
</evidence>
<protein>
    <submittedName>
        <fullName evidence="2">Uncharacterized protein</fullName>
    </submittedName>
</protein>
<sequence length="24" mass="2507">MASRMRSLPVTSPNTASDSRAAAE</sequence>
<organism evidence="2">
    <name type="scientific">marine metagenome</name>
    <dbReference type="NCBI Taxonomy" id="408172"/>
    <lineage>
        <taxon>unclassified sequences</taxon>
        <taxon>metagenomes</taxon>
        <taxon>ecological metagenomes</taxon>
    </lineage>
</organism>
<name>A0A381TRU1_9ZZZZ</name>
<proteinExistence type="predicted"/>
<evidence type="ECO:0000256" key="1">
    <source>
        <dbReference type="SAM" id="MobiDB-lite"/>
    </source>
</evidence>
<reference evidence="2" key="1">
    <citation type="submission" date="2018-05" db="EMBL/GenBank/DDBJ databases">
        <authorList>
            <person name="Lanie J.A."/>
            <person name="Ng W.-L."/>
            <person name="Kazmierczak K.M."/>
            <person name="Andrzejewski T.M."/>
            <person name="Davidsen T.M."/>
            <person name="Wayne K.J."/>
            <person name="Tettelin H."/>
            <person name="Glass J.I."/>
            <person name="Rusch D."/>
            <person name="Podicherti R."/>
            <person name="Tsui H.-C.T."/>
            <person name="Winkler M.E."/>
        </authorList>
    </citation>
    <scope>NUCLEOTIDE SEQUENCE</scope>
</reference>
<feature type="compositionally biased region" description="Polar residues" evidence="1">
    <location>
        <begin position="9"/>
        <end position="18"/>
    </location>
</feature>
<dbReference type="AlphaFoldDB" id="A0A381TRU1"/>
<feature type="region of interest" description="Disordered" evidence="1">
    <location>
        <begin position="1"/>
        <end position="24"/>
    </location>
</feature>
<gene>
    <name evidence="2" type="ORF">METZ01_LOCUS71619</name>
</gene>
<dbReference type="EMBL" id="UINC01005057">
    <property type="protein sequence ID" value="SVA18765.1"/>
    <property type="molecule type" value="Genomic_DNA"/>
</dbReference>